<keyword evidence="4" id="KW-1185">Reference proteome</keyword>
<dbReference type="Gene3D" id="1.20.5.340">
    <property type="match status" value="1"/>
</dbReference>
<evidence type="ECO:0000313" key="4">
    <source>
        <dbReference type="Proteomes" id="UP001390339"/>
    </source>
</evidence>
<dbReference type="SUPFAM" id="SSF57997">
    <property type="entry name" value="Tropomyosin"/>
    <property type="match status" value="1"/>
</dbReference>
<dbReference type="EMBL" id="JAPCWZ010000006">
    <property type="protein sequence ID" value="KAK8859932.1"/>
    <property type="molecule type" value="Genomic_DNA"/>
</dbReference>
<protein>
    <submittedName>
        <fullName evidence="3">Uncharacterized protein</fullName>
    </submittedName>
</protein>
<evidence type="ECO:0000313" key="3">
    <source>
        <dbReference type="EMBL" id="KAK8859932.1"/>
    </source>
</evidence>
<dbReference type="Proteomes" id="UP001390339">
    <property type="component" value="Unassembled WGS sequence"/>
</dbReference>
<feature type="compositionally biased region" description="Polar residues" evidence="2">
    <location>
        <begin position="281"/>
        <end position="291"/>
    </location>
</feature>
<name>A0ABR2IBI4_9PEZI</name>
<gene>
    <name evidence="3" type="ORF">PGQ11_010666</name>
</gene>
<feature type="compositionally biased region" description="Basic and acidic residues" evidence="2">
    <location>
        <begin position="222"/>
        <end position="232"/>
    </location>
</feature>
<comment type="caution">
    <text evidence="3">The sequence shown here is derived from an EMBL/GenBank/DDBJ whole genome shotgun (WGS) entry which is preliminary data.</text>
</comment>
<feature type="region of interest" description="Disordered" evidence="2">
    <location>
        <begin position="206"/>
        <end position="296"/>
    </location>
</feature>
<proteinExistence type="predicted"/>
<dbReference type="CDD" id="cd14686">
    <property type="entry name" value="bZIP"/>
    <property type="match status" value="1"/>
</dbReference>
<feature type="coiled-coil region" evidence="1">
    <location>
        <begin position="340"/>
        <end position="402"/>
    </location>
</feature>
<reference evidence="3 4" key="1">
    <citation type="journal article" date="2024" name="IMA Fungus">
        <title>Apiospora arundinis, a panoply of carbohydrate-active enzymes and secondary metabolites.</title>
        <authorList>
            <person name="Sorensen T."/>
            <person name="Petersen C."/>
            <person name="Muurmann A.T."/>
            <person name="Christiansen J.V."/>
            <person name="Brundto M.L."/>
            <person name="Overgaard C.K."/>
            <person name="Boysen A.T."/>
            <person name="Wollenberg R.D."/>
            <person name="Larsen T.O."/>
            <person name="Sorensen J.L."/>
            <person name="Nielsen K.L."/>
            <person name="Sondergaard T.E."/>
        </authorList>
    </citation>
    <scope>NUCLEOTIDE SEQUENCE [LARGE SCALE GENOMIC DNA]</scope>
    <source>
        <strain evidence="3 4">AAU 773</strain>
    </source>
</reference>
<keyword evidence="1" id="KW-0175">Coiled coil</keyword>
<feature type="compositionally biased region" description="Acidic residues" evidence="2">
    <location>
        <begin position="250"/>
        <end position="264"/>
    </location>
</feature>
<organism evidence="3 4">
    <name type="scientific">Apiospora arundinis</name>
    <dbReference type="NCBI Taxonomy" id="335852"/>
    <lineage>
        <taxon>Eukaryota</taxon>
        <taxon>Fungi</taxon>
        <taxon>Dikarya</taxon>
        <taxon>Ascomycota</taxon>
        <taxon>Pezizomycotina</taxon>
        <taxon>Sordariomycetes</taxon>
        <taxon>Xylariomycetidae</taxon>
        <taxon>Amphisphaeriales</taxon>
        <taxon>Apiosporaceae</taxon>
        <taxon>Apiospora</taxon>
    </lineage>
</organism>
<evidence type="ECO:0000256" key="1">
    <source>
        <dbReference type="SAM" id="Coils"/>
    </source>
</evidence>
<sequence>MGTHIGLDPTDNMPADVAITDFAWETQFMHPVVIVCESPNKQVAKDTITLHVETSSSPSPSVLFSFCASTADRALSLQLTPDRISSLTRTTHDHTQVINSPPCMDLVRQQLGTKRNLTRLQFRLRRHGQLINSIEGASSRFQDLGASDDIMSLAATLKFSVYMPHDALSKAKYNIFYRAVRPFLGSEEATERPEILPPAQEDVCRNHIQGNHTSPPPEYVNEDERRTPRPAESDNDTVAVTTPSGYGPPGDDDELPGYPDDESEGFAPGSKENIRKRHFSRGSSEGSSCLRGTSKRGRLWSPDAEAFIETDSPSPPIDVNQSGYRLNVIEAWMRLHDQRTEALEAENKLHKDRNAELEHRVAELESRNMELEHRVVDLESRVDQLENQHEVMEETIANVDVRSGELDADCSRIGLELAEIRDMSRDAIIDEINDKVQESMGDMVAMYREELKQKLITALQAD</sequence>
<accession>A0ABR2IBI4</accession>
<evidence type="ECO:0000256" key="2">
    <source>
        <dbReference type="SAM" id="MobiDB-lite"/>
    </source>
</evidence>